<organism evidence="1 2">
    <name type="scientific">Monosporascus ibericus</name>
    <dbReference type="NCBI Taxonomy" id="155417"/>
    <lineage>
        <taxon>Eukaryota</taxon>
        <taxon>Fungi</taxon>
        <taxon>Dikarya</taxon>
        <taxon>Ascomycota</taxon>
        <taxon>Pezizomycotina</taxon>
        <taxon>Sordariomycetes</taxon>
        <taxon>Xylariomycetidae</taxon>
        <taxon>Xylariales</taxon>
        <taxon>Xylariales incertae sedis</taxon>
        <taxon>Monosporascus</taxon>
    </lineage>
</organism>
<gene>
    <name evidence="1" type="ORF">DL764_006322</name>
</gene>
<reference evidence="1 2" key="1">
    <citation type="submission" date="2018-06" db="EMBL/GenBank/DDBJ databases">
        <title>Complete Genomes of Monosporascus.</title>
        <authorList>
            <person name="Robinson A.J."/>
            <person name="Natvig D.O."/>
        </authorList>
    </citation>
    <scope>NUCLEOTIDE SEQUENCE [LARGE SCALE GENOMIC DNA]</scope>
    <source>
        <strain evidence="1 2">CBS 110550</strain>
    </source>
</reference>
<accession>A0A4V1XA45</accession>
<dbReference type="AlphaFoldDB" id="A0A4V1XA45"/>
<sequence>MSDPAVFAIPQGLGMPKPLVARRLLRCKPGAWFRDSPVDERDRALLDAQDVPWVHYAKTSYLRKTDWTVENDDACKKMVAEAGGQLVGFDLDVSSPAQWKAMKVNVNITAKNTSFDWGFLSTTPSKVRIFRGAAESCPDHPWDAMILRDCYANAGGMQAVDSISSRYWGVLVMKMCEDYDHPGVVVAVKDAGPYKPENHRLLDTGNQKNELRSTPFVFISDPLSFRAKTRQPEYENPE</sequence>
<evidence type="ECO:0000313" key="1">
    <source>
        <dbReference type="EMBL" id="RYP01088.1"/>
    </source>
</evidence>
<keyword evidence="2" id="KW-1185">Reference proteome</keyword>
<name>A0A4V1XA45_9PEZI</name>
<dbReference type="Proteomes" id="UP000293360">
    <property type="component" value="Unassembled WGS sequence"/>
</dbReference>
<evidence type="ECO:0000313" key="2">
    <source>
        <dbReference type="Proteomes" id="UP000293360"/>
    </source>
</evidence>
<dbReference type="OrthoDB" id="3453214at2759"/>
<protein>
    <submittedName>
        <fullName evidence="1">Uncharacterized protein</fullName>
    </submittedName>
</protein>
<comment type="caution">
    <text evidence="1">The sequence shown here is derived from an EMBL/GenBank/DDBJ whole genome shotgun (WGS) entry which is preliminary data.</text>
</comment>
<proteinExistence type="predicted"/>
<dbReference type="EMBL" id="QJNU01000370">
    <property type="protein sequence ID" value="RYP01088.1"/>
    <property type="molecule type" value="Genomic_DNA"/>
</dbReference>